<keyword evidence="4" id="KW-1185">Reference proteome</keyword>
<dbReference type="EMBL" id="KI545978">
    <property type="protein sequence ID" value="EST48765.1"/>
    <property type="molecule type" value="Genomic_DNA"/>
</dbReference>
<reference evidence="2 3" key="1">
    <citation type="journal article" date="2014" name="PLoS Genet.">
        <title>The Genome of Spironucleus salmonicida Highlights a Fish Pathogen Adapted to Fluctuating Environments.</title>
        <authorList>
            <person name="Xu F."/>
            <person name="Jerlstrom-Hultqvist J."/>
            <person name="Einarsson E."/>
            <person name="Astvaldsson A."/>
            <person name="Svard S.G."/>
            <person name="Andersson J.O."/>
        </authorList>
    </citation>
    <scope>NUCLEOTIDE SEQUENCE</scope>
    <source>
        <strain evidence="3">ATCC 50377</strain>
    </source>
</reference>
<reference evidence="3" key="2">
    <citation type="submission" date="2020-12" db="EMBL/GenBank/DDBJ databases">
        <title>New Spironucleus salmonicida genome in near-complete chromosomes.</title>
        <authorList>
            <person name="Xu F."/>
            <person name="Kurt Z."/>
            <person name="Jimenez-Gonzalez A."/>
            <person name="Astvaldsson A."/>
            <person name="Andersson J.O."/>
            <person name="Svard S.G."/>
        </authorList>
    </citation>
    <scope>NUCLEOTIDE SEQUENCE</scope>
    <source>
        <strain evidence="3">ATCC 50377</strain>
    </source>
</reference>
<dbReference type="Proteomes" id="UP000018208">
    <property type="component" value="Unassembled WGS sequence"/>
</dbReference>
<name>V6LW24_9EUKA</name>
<dbReference type="VEuPathDB" id="GiardiaDB:SS50377_22920"/>
<evidence type="ECO:0000313" key="3">
    <source>
        <dbReference type="EMBL" id="KAH0575293.1"/>
    </source>
</evidence>
<proteinExistence type="predicted"/>
<sequence length="171" mass="19812">MQRKTDHILPTPALLATYKQIPQTKDILQSAFNQDRKFIQYGCGKRLNKKPDDLSSYPKLCYQDHFGQNFIESNPTKSMINSKHSSIMNVSHKVKIAAFKPSFDVLDIEDALDGLVSRHRQLHLHARNRRNYPGTPQSQNGMRPFSPLQDFRQIRSQSRLDGLRISTKQYQ</sequence>
<dbReference type="EMBL" id="AUWU02000003">
    <property type="protein sequence ID" value="KAH0575293.1"/>
    <property type="molecule type" value="Genomic_DNA"/>
</dbReference>
<evidence type="ECO:0000313" key="4">
    <source>
        <dbReference type="Proteomes" id="UP000018208"/>
    </source>
</evidence>
<dbReference type="AlphaFoldDB" id="V6LW24"/>
<evidence type="ECO:0000313" key="2">
    <source>
        <dbReference type="EMBL" id="EST48765.1"/>
    </source>
</evidence>
<feature type="region of interest" description="Disordered" evidence="1">
    <location>
        <begin position="127"/>
        <end position="146"/>
    </location>
</feature>
<protein>
    <submittedName>
        <fullName evidence="2">Uncharacterized protein</fullName>
    </submittedName>
</protein>
<organism evidence="2">
    <name type="scientific">Spironucleus salmonicida</name>
    <dbReference type="NCBI Taxonomy" id="348837"/>
    <lineage>
        <taxon>Eukaryota</taxon>
        <taxon>Metamonada</taxon>
        <taxon>Diplomonadida</taxon>
        <taxon>Hexamitidae</taxon>
        <taxon>Hexamitinae</taxon>
        <taxon>Spironucleus</taxon>
    </lineage>
</organism>
<gene>
    <name evidence="2" type="ORF">SS50377_11090</name>
    <name evidence="3" type="ORF">SS50377_22920</name>
</gene>
<accession>V6LW24</accession>
<evidence type="ECO:0000256" key="1">
    <source>
        <dbReference type="SAM" id="MobiDB-lite"/>
    </source>
</evidence>